<dbReference type="Proteomes" id="UP000799757">
    <property type="component" value="Unassembled WGS sequence"/>
</dbReference>
<organism evidence="1 2">
    <name type="scientific">Melanomma pulvis-pyrius CBS 109.77</name>
    <dbReference type="NCBI Taxonomy" id="1314802"/>
    <lineage>
        <taxon>Eukaryota</taxon>
        <taxon>Fungi</taxon>
        <taxon>Dikarya</taxon>
        <taxon>Ascomycota</taxon>
        <taxon>Pezizomycotina</taxon>
        <taxon>Dothideomycetes</taxon>
        <taxon>Pleosporomycetidae</taxon>
        <taxon>Pleosporales</taxon>
        <taxon>Melanommataceae</taxon>
        <taxon>Melanomma</taxon>
    </lineage>
</organism>
<dbReference type="EMBL" id="MU002151">
    <property type="protein sequence ID" value="KAF2789250.1"/>
    <property type="molecule type" value="Genomic_DNA"/>
</dbReference>
<dbReference type="OrthoDB" id="5413827at2759"/>
<evidence type="ECO:0000313" key="1">
    <source>
        <dbReference type="EMBL" id="KAF2789250.1"/>
    </source>
</evidence>
<evidence type="ECO:0000313" key="2">
    <source>
        <dbReference type="Proteomes" id="UP000799757"/>
    </source>
</evidence>
<keyword evidence="2" id="KW-1185">Reference proteome</keyword>
<proteinExistence type="predicted"/>
<reference evidence="1" key="1">
    <citation type="journal article" date="2020" name="Stud. Mycol.">
        <title>101 Dothideomycetes genomes: a test case for predicting lifestyles and emergence of pathogens.</title>
        <authorList>
            <person name="Haridas S."/>
            <person name="Albert R."/>
            <person name="Binder M."/>
            <person name="Bloem J."/>
            <person name="Labutti K."/>
            <person name="Salamov A."/>
            <person name="Andreopoulos B."/>
            <person name="Baker S."/>
            <person name="Barry K."/>
            <person name="Bills G."/>
            <person name="Bluhm B."/>
            <person name="Cannon C."/>
            <person name="Castanera R."/>
            <person name="Culley D."/>
            <person name="Daum C."/>
            <person name="Ezra D."/>
            <person name="Gonzalez J."/>
            <person name="Henrissat B."/>
            <person name="Kuo A."/>
            <person name="Liang C."/>
            <person name="Lipzen A."/>
            <person name="Lutzoni F."/>
            <person name="Magnuson J."/>
            <person name="Mondo S."/>
            <person name="Nolan M."/>
            <person name="Ohm R."/>
            <person name="Pangilinan J."/>
            <person name="Park H.-J."/>
            <person name="Ramirez L."/>
            <person name="Alfaro M."/>
            <person name="Sun H."/>
            <person name="Tritt A."/>
            <person name="Yoshinaga Y."/>
            <person name="Zwiers L.-H."/>
            <person name="Turgeon B."/>
            <person name="Goodwin S."/>
            <person name="Spatafora J."/>
            <person name="Crous P."/>
            <person name="Grigoriev I."/>
        </authorList>
    </citation>
    <scope>NUCLEOTIDE SEQUENCE</scope>
    <source>
        <strain evidence="1">CBS 109.77</strain>
    </source>
</reference>
<dbReference type="PANTHER" id="PTHR38790">
    <property type="entry name" value="2EXR DOMAIN-CONTAINING PROTEIN-RELATED"/>
    <property type="match status" value="1"/>
</dbReference>
<dbReference type="PANTHER" id="PTHR38790:SF4">
    <property type="entry name" value="2EXR DOMAIN-CONTAINING PROTEIN"/>
    <property type="match status" value="1"/>
</dbReference>
<accession>A0A6A6WYE1</accession>
<protein>
    <recommendedName>
        <fullName evidence="3">F-box domain-containing protein</fullName>
    </recommendedName>
</protein>
<evidence type="ECO:0008006" key="3">
    <source>
        <dbReference type="Google" id="ProtNLM"/>
    </source>
</evidence>
<name>A0A6A6WYE1_9PLEO</name>
<sequence length="174" mass="19988">MTQRREGLVSLDIPEHLLPIAQKNSTNSPLLRLPAELRNKIYRYALGDMRIVIGSTGKSDITIGLPGTCRQIYAETGTMVYQLNVFDFVLRIDYLRDWAEHRLRSQLEAVRAIKVNDWYIMYPSKKRVPKHCTLPNLERLYVANPKSFPLGSMAVRIAGPWLSDCNENLKVIME</sequence>
<dbReference type="AlphaFoldDB" id="A0A6A6WYE1"/>
<gene>
    <name evidence="1" type="ORF">K505DRAFT_341422</name>
</gene>